<comment type="caution">
    <text evidence="1">The sequence shown here is derived from an EMBL/GenBank/DDBJ whole genome shotgun (WGS) entry which is preliminary data.</text>
</comment>
<protein>
    <submittedName>
        <fullName evidence="1">Uncharacterized protein</fullName>
    </submittedName>
</protein>
<accession>A0ACB6ZHX9</accession>
<evidence type="ECO:0000313" key="1">
    <source>
        <dbReference type="EMBL" id="KAF9649187.1"/>
    </source>
</evidence>
<keyword evidence="2" id="KW-1185">Reference proteome</keyword>
<dbReference type="EMBL" id="MU118001">
    <property type="protein sequence ID" value="KAF9649187.1"/>
    <property type="molecule type" value="Genomic_DNA"/>
</dbReference>
<name>A0ACB6ZHX9_THEGA</name>
<organism evidence="1 2">
    <name type="scientific">Thelephora ganbajun</name>
    <name type="common">Ganba fungus</name>
    <dbReference type="NCBI Taxonomy" id="370292"/>
    <lineage>
        <taxon>Eukaryota</taxon>
        <taxon>Fungi</taxon>
        <taxon>Dikarya</taxon>
        <taxon>Basidiomycota</taxon>
        <taxon>Agaricomycotina</taxon>
        <taxon>Agaricomycetes</taxon>
        <taxon>Thelephorales</taxon>
        <taxon>Thelephoraceae</taxon>
        <taxon>Thelephora</taxon>
    </lineage>
</organism>
<sequence>MDEKRIVGRSIPLRDPFYASTLEVGQFSCFLQRIQEIGVFPIFRVSHFLAFLYFFPLLIFFLLSYHYTSSSTRNPNTPIIVCSICHECFPLP</sequence>
<gene>
    <name evidence="1" type="ORF">BDM02DRAFT_1945321</name>
</gene>
<proteinExistence type="predicted"/>
<reference evidence="1" key="1">
    <citation type="submission" date="2019-10" db="EMBL/GenBank/DDBJ databases">
        <authorList>
            <consortium name="DOE Joint Genome Institute"/>
            <person name="Kuo A."/>
            <person name="Miyauchi S."/>
            <person name="Kiss E."/>
            <person name="Drula E."/>
            <person name="Kohler A."/>
            <person name="Sanchez-Garcia M."/>
            <person name="Andreopoulos B."/>
            <person name="Barry K.W."/>
            <person name="Bonito G."/>
            <person name="Buee M."/>
            <person name="Carver A."/>
            <person name="Chen C."/>
            <person name="Cichocki N."/>
            <person name="Clum A."/>
            <person name="Culley D."/>
            <person name="Crous P.W."/>
            <person name="Fauchery L."/>
            <person name="Girlanda M."/>
            <person name="Hayes R."/>
            <person name="Keri Z."/>
            <person name="Labutti K."/>
            <person name="Lipzen A."/>
            <person name="Lombard V."/>
            <person name="Magnuson J."/>
            <person name="Maillard F."/>
            <person name="Morin E."/>
            <person name="Murat C."/>
            <person name="Nolan M."/>
            <person name="Ohm R."/>
            <person name="Pangilinan J."/>
            <person name="Pereira M."/>
            <person name="Perotto S."/>
            <person name="Peter M."/>
            <person name="Riley R."/>
            <person name="Sitrit Y."/>
            <person name="Stielow B."/>
            <person name="Szollosi G."/>
            <person name="Zifcakova L."/>
            <person name="Stursova M."/>
            <person name="Spatafora J.W."/>
            <person name="Tedersoo L."/>
            <person name="Vaario L.-M."/>
            <person name="Yamada A."/>
            <person name="Yan M."/>
            <person name="Wang P."/>
            <person name="Xu J."/>
            <person name="Bruns T."/>
            <person name="Baldrian P."/>
            <person name="Vilgalys R."/>
            <person name="Henrissat B."/>
            <person name="Grigoriev I.V."/>
            <person name="Hibbett D."/>
            <person name="Nagy L.G."/>
            <person name="Martin F.M."/>
        </authorList>
    </citation>
    <scope>NUCLEOTIDE SEQUENCE</scope>
    <source>
        <strain evidence="1">P2</strain>
    </source>
</reference>
<dbReference type="Proteomes" id="UP000886501">
    <property type="component" value="Unassembled WGS sequence"/>
</dbReference>
<evidence type="ECO:0000313" key="2">
    <source>
        <dbReference type="Proteomes" id="UP000886501"/>
    </source>
</evidence>
<reference evidence="1" key="2">
    <citation type="journal article" date="2020" name="Nat. Commun.">
        <title>Large-scale genome sequencing of mycorrhizal fungi provides insights into the early evolution of symbiotic traits.</title>
        <authorList>
            <person name="Miyauchi S."/>
            <person name="Kiss E."/>
            <person name="Kuo A."/>
            <person name="Drula E."/>
            <person name="Kohler A."/>
            <person name="Sanchez-Garcia M."/>
            <person name="Morin E."/>
            <person name="Andreopoulos B."/>
            <person name="Barry K.W."/>
            <person name="Bonito G."/>
            <person name="Buee M."/>
            <person name="Carver A."/>
            <person name="Chen C."/>
            <person name="Cichocki N."/>
            <person name="Clum A."/>
            <person name="Culley D."/>
            <person name="Crous P.W."/>
            <person name="Fauchery L."/>
            <person name="Girlanda M."/>
            <person name="Hayes R.D."/>
            <person name="Keri Z."/>
            <person name="LaButti K."/>
            <person name="Lipzen A."/>
            <person name="Lombard V."/>
            <person name="Magnuson J."/>
            <person name="Maillard F."/>
            <person name="Murat C."/>
            <person name="Nolan M."/>
            <person name="Ohm R.A."/>
            <person name="Pangilinan J."/>
            <person name="Pereira M.F."/>
            <person name="Perotto S."/>
            <person name="Peter M."/>
            <person name="Pfister S."/>
            <person name="Riley R."/>
            <person name="Sitrit Y."/>
            <person name="Stielow J.B."/>
            <person name="Szollosi G."/>
            <person name="Zifcakova L."/>
            <person name="Stursova M."/>
            <person name="Spatafora J.W."/>
            <person name="Tedersoo L."/>
            <person name="Vaario L.M."/>
            <person name="Yamada A."/>
            <person name="Yan M."/>
            <person name="Wang P."/>
            <person name="Xu J."/>
            <person name="Bruns T."/>
            <person name="Baldrian P."/>
            <person name="Vilgalys R."/>
            <person name="Dunand C."/>
            <person name="Henrissat B."/>
            <person name="Grigoriev I.V."/>
            <person name="Hibbett D."/>
            <person name="Nagy L.G."/>
            <person name="Martin F.M."/>
        </authorList>
    </citation>
    <scope>NUCLEOTIDE SEQUENCE</scope>
    <source>
        <strain evidence="1">P2</strain>
    </source>
</reference>